<evidence type="ECO:0000256" key="1">
    <source>
        <dbReference type="ARBA" id="ARBA00004613"/>
    </source>
</evidence>
<dbReference type="GO" id="GO:0042742">
    <property type="term" value="P:defense response to bacterium"/>
    <property type="evidence" value="ECO:0007669"/>
    <property type="project" value="UniProtKB-KW"/>
</dbReference>
<proteinExistence type="inferred from homology"/>
<name>A0A3Q0RD56_AMPCI</name>
<dbReference type="Pfam" id="PF08107">
    <property type="entry name" value="Antimicrobial12"/>
    <property type="match status" value="1"/>
</dbReference>
<evidence type="ECO:0000313" key="8">
    <source>
        <dbReference type="Proteomes" id="UP000261340"/>
    </source>
</evidence>
<evidence type="ECO:0000256" key="3">
    <source>
        <dbReference type="ARBA" id="ARBA00022525"/>
    </source>
</evidence>
<dbReference type="InterPro" id="IPR012515">
    <property type="entry name" value="Antimicrobial12"/>
</dbReference>
<keyword evidence="6" id="KW-0732">Signal</keyword>
<evidence type="ECO:0000313" key="7">
    <source>
        <dbReference type="Ensembl" id="ENSACIP00000010149.1"/>
    </source>
</evidence>
<accession>A0A3Q0RD56</accession>
<evidence type="ECO:0000256" key="4">
    <source>
        <dbReference type="ARBA" id="ARBA00022529"/>
    </source>
</evidence>
<evidence type="ECO:0000256" key="2">
    <source>
        <dbReference type="ARBA" id="ARBA00007419"/>
    </source>
</evidence>
<comment type="similarity">
    <text evidence="2">Belongs to the pleurocidin family.</text>
</comment>
<keyword evidence="3" id="KW-0964">Secreted</keyword>
<dbReference type="GeneTree" id="ENSGT00940000177326"/>
<comment type="subcellular location">
    <subcellularLocation>
        <location evidence="1">Secreted</location>
    </subcellularLocation>
</comment>
<organism evidence="7 8">
    <name type="scientific">Amphilophus citrinellus</name>
    <name type="common">Midas cichlid</name>
    <name type="synonym">Cichlasoma citrinellum</name>
    <dbReference type="NCBI Taxonomy" id="61819"/>
    <lineage>
        <taxon>Eukaryota</taxon>
        <taxon>Metazoa</taxon>
        <taxon>Chordata</taxon>
        <taxon>Craniata</taxon>
        <taxon>Vertebrata</taxon>
        <taxon>Euteleostomi</taxon>
        <taxon>Actinopterygii</taxon>
        <taxon>Neopterygii</taxon>
        <taxon>Teleostei</taxon>
        <taxon>Neoteleostei</taxon>
        <taxon>Acanthomorphata</taxon>
        <taxon>Ovalentaria</taxon>
        <taxon>Cichlomorphae</taxon>
        <taxon>Cichliformes</taxon>
        <taxon>Cichlidae</taxon>
        <taxon>New World cichlids</taxon>
        <taxon>Cichlasomatinae</taxon>
        <taxon>Heroini</taxon>
        <taxon>Amphilophus</taxon>
    </lineage>
</organism>
<feature type="chain" id="PRO_5018585550" evidence="6">
    <location>
        <begin position="23"/>
        <end position="62"/>
    </location>
</feature>
<keyword evidence="4" id="KW-0929">Antimicrobial</keyword>
<keyword evidence="8" id="KW-1185">Reference proteome</keyword>
<evidence type="ECO:0000256" key="6">
    <source>
        <dbReference type="SAM" id="SignalP"/>
    </source>
</evidence>
<dbReference type="Proteomes" id="UP000261340">
    <property type="component" value="Unplaced"/>
</dbReference>
<dbReference type="AlphaFoldDB" id="A0A3Q0RD56"/>
<keyword evidence="5" id="KW-0044">Antibiotic</keyword>
<evidence type="ECO:0000256" key="5">
    <source>
        <dbReference type="ARBA" id="ARBA00023022"/>
    </source>
</evidence>
<feature type="signal peptide" evidence="6">
    <location>
        <begin position="1"/>
        <end position="22"/>
    </location>
</feature>
<reference evidence="7" key="2">
    <citation type="submission" date="2025-09" db="UniProtKB">
        <authorList>
            <consortium name="Ensembl"/>
        </authorList>
    </citation>
    <scope>IDENTIFICATION</scope>
</reference>
<reference evidence="7" key="1">
    <citation type="submission" date="2025-08" db="UniProtKB">
        <authorList>
            <consortium name="Ensembl"/>
        </authorList>
    </citation>
    <scope>IDENTIFICATION</scope>
</reference>
<dbReference type="OMA" id="ECIWDAI"/>
<sequence>MKCAVVFLVSCMVVLMAEPGECIWGTILHGGIVFKEEQQAQQRDQQLDRRARVHYERRFDVE</sequence>
<dbReference type="GO" id="GO:0005576">
    <property type="term" value="C:extracellular region"/>
    <property type="evidence" value="ECO:0007669"/>
    <property type="project" value="UniProtKB-SubCell"/>
</dbReference>
<dbReference type="Ensembl" id="ENSACIT00000010445.1">
    <property type="protein sequence ID" value="ENSACIP00000010149.1"/>
    <property type="gene ID" value="ENSACIG00000007957.1"/>
</dbReference>
<protein>
    <submittedName>
        <fullName evidence="7">Uncharacterized protein</fullName>
    </submittedName>
</protein>